<reference evidence="11" key="1">
    <citation type="submission" date="2013-04" db="EMBL/GenBank/DDBJ databases">
        <authorList>
            <person name="Qu J."/>
            <person name="Murali S.C."/>
            <person name="Bandaranaike D."/>
            <person name="Bellair M."/>
            <person name="Blankenburg K."/>
            <person name="Chao H."/>
            <person name="Dinh H."/>
            <person name="Doddapaneni H."/>
            <person name="Downs B."/>
            <person name="Dugan-Rocha S."/>
            <person name="Elkadiri S."/>
            <person name="Gnanaolivu R.D."/>
            <person name="Hernandez B."/>
            <person name="Javaid M."/>
            <person name="Jayaseelan J.C."/>
            <person name="Lee S."/>
            <person name="Li M."/>
            <person name="Ming W."/>
            <person name="Munidasa M."/>
            <person name="Muniz J."/>
            <person name="Nguyen L."/>
            <person name="Ongeri F."/>
            <person name="Osuji N."/>
            <person name="Pu L.-L."/>
            <person name="Puazo M."/>
            <person name="Qu C."/>
            <person name="Quiroz J."/>
            <person name="Raj R."/>
            <person name="Weissenberger G."/>
            <person name="Xin Y."/>
            <person name="Zou X."/>
            <person name="Han Y."/>
            <person name="Richards S."/>
            <person name="Worley K."/>
            <person name="Muzny D."/>
            <person name="Gibbs R."/>
        </authorList>
    </citation>
    <scope>NUCLEOTIDE SEQUENCE</scope>
    <source>
        <strain evidence="11">Sampled in the wild</strain>
    </source>
</reference>
<dbReference type="GO" id="GO:0015030">
    <property type="term" value="C:Cajal body"/>
    <property type="evidence" value="ECO:0007669"/>
    <property type="project" value="UniProtKB-SubCell"/>
</dbReference>
<comment type="similarity">
    <text evidence="3">Belongs to the SMN family.</text>
</comment>
<dbReference type="CDD" id="cd20398">
    <property type="entry name" value="Tudor_SMN"/>
    <property type="match status" value="1"/>
</dbReference>
<feature type="region of interest" description="Disordered" evidence="9">
    <location>
        <begin position="270"/>
        <end position="304"/>
    </location>
</feature>
<feature type="region of interest" description="Disordered" evidence="9">
    <location>
        <begin position="49"/>
        <end position="76"/>
    </location>
</feature>
<dbReference type="GO" id="GO:0030018">
    <property type="term" value="C:Z disc"/>
    <property type="evidence" value="ECO:0007669"/>
    <property type="project" value="UniProtKB-SubCell"/>
</dbReference>
<evidence type="ECO:0000256" key="2">
    <source>
        <dbReference type="ARBA" id="ARBA00004408"/>
    </source>
</evidence>
<proteinExistence type="inferred from homology"/>
<dbReference type="PANTHER" id="PTHR39267:SF1">
    <property type="entry name" value="SURVIVAL MOTOR NEURON PROTEIN"/>
    <property type="match status" value="1"/>
</dbReference>
<dbReference type="SUPFAM" id="SSF63748">
    <property type="entry name" value="Tudor/PWWP/MBT"/>
    <property type="match status" value="1"/>
</dbReference>
<keyword evidence="6" id="KW-0508">mRNA splicing</keyword>
<dbReference type="CDD" id="cd22852">
    <property type="entry name" value="SMN_C"/>
    <property type="match status" value="1"/>
</dbReference>
<evidence type="ECO:0000256" key="1">
    <source>
        <dbReference type="ARBA" id="ARBA00004216"/>
    </source>
</evidence>
<dbReference type="GO" id="GO:0008380">
    <property type="term" value="P:RNA splicing"/>
    <property type="evidence" value="ECO:0007669"/>
    <property type="project" value="UniProtKB-KW"/>
</dbReference>
<evidence type="ECO:0000256" key="4">
    <source>
        <dbReference type="ARBA" id="ARBA00022490"/>
    </source>
</evidence>
<dbReference type="InterPro" id="IPR047298">
    <property type="entry name" value="Tudor_SMN_eumet"/>
</dbReference>
<feature type="region of interest" description="Disordered" evidence="9">
    <location>
        <begin position="521"/>
        <end position="557"/>
    </location>
</feature>
<keyword evidence="5" id="KW-0507">mRNA processing</keyword>
<dbReference type="PROSITE" id="PS50304">
    <property type="entry name" value="TUDOR"/>
    <property type="match status" value="1"/>
</dbReference>
<dbReference type="GO" id="GO:0003723">
    <property type="term" value="F:RNA binding"/>
    <property type="evidence" value="ECO:0007669"/>
    <property type="project" value="InterPro"/>
</dbReference>
<evidence type="ECO:0000313" key="11">
    <source>
        <dbReference type="EMBL" id="KAG8232321.1"/>
    </source>
</evidence>
<accession>A0A8K0KC33</accession>
<dbReference type="InterPro" id="IPR049481">
    <property type="entry name" value="SMN_G2-BD"/>
</dbReference>
<dbReference type="GO" id="GO:0097504">
    <property type="term" value="C:Gemini of Cajal bodies"/>
    <property type="evidence" value="ECO:0007669"/>
    <property type="project" value="UniProtKB-SubCell"/>
</dbReference>
<sequence>MSGFFPATLFVRGKETSDEDPWDDTLLIKQYDESVSLLKEEVAKLMEISGSGEESASSKGKSFSAHKMKKKRHGVKTPPEWEVGSFCRAKYSEDGKLYEGKIIRIDENAGTCIVRYIGYGNEENVYMDALLPTCGRSARKAQEDRAMEEQLFEIEGALDLSDSVSAKEDRRNSKAAHQTPHVGKRHGRRKMDSPEMFPSFSQGRQSHENVHNLEWPPHIPPPPPPPPNLFEHFTTNDSEALSAMLMSWYMSGYHTGYYYGLKQAKTQQNMEYGGRQSRMGRSSEDEGESSSTEQATCKDDNDDERPLKKARYIWQIKGKYHLKDKERKLFLPSDSRGESMTVPVEYKSFSPVCCGNDDNPDSRDGAMESSPSETIALDECPVKCPSPLQDIEEVIKEDSTVCEVPEKEDNSEVNHPAAPLRFIIDREPSPLSPRSSSCCFQSFLHSVNHSSLHVRKWQTKQLAKGIVDNTINKVLEDMGFVPLPEDADDVFNEPVNCNDSHQNFENEAVLMAIQSHGLQRNEFGSDCSKESESKGTSNPDGNKSNSVSIERASDPSTRCAPCACTLPQVMSDMDVLEQYSPFRQRHSLDVFQSAVKNTKNRFNTNSRSDSGKWFQDIENSVMPLGFNSDCYGLESSSSSEENTDSDDSFVKLDCEEEVDDKIMVIGLEDGRGCDSKMSESESQQEAAVEKPMPLVEHDDFLDQAVAVAIQKKGLSVFGCIDNG</sequence>
<evidence type="ECO:0000256" key="8">
    <source>
        <dbReference type="ARBA" id="ARBA00034695"/>
    </source>
</evidence>
<dbReference type="Gene3D" id="2.30.30.140">
    <property type="match status" value="1"/>
</dbReference>
<feature type="region of interest" description="Disordered" evidence="9">
    <location>
        <begin position="163"/>
        <end position="233"/>
    </location>
</feature>
<dbReference type="Pfam" id="PF20635">
    <property type="entry name" value="SMN_YG-box"/>
    <property type="match status" value="1"/>
</dbReference>
<evidence type="ECO:0000256" key="3">
    <source>
        <dbReference type="ARBA" id="ARBA00005371"/>
    </source>
</evidence>
<dbReference type="Gene3D" id="3.40.190.10">
    <property type="entry name" value="Periplasmic binding protein-like II"/>
    <property type="match status" value="1"/>
</dbReference>
<dbReference type="OrthoDB" id="197400at2759"/>
<dbReference type="EMBL" id="KZ308611">
    <property type="protein sequence ID" value="KAG8232321.1"/>
    <property type="molecule type" value="Genomic_DNA"/>
</dbReference>
<comment type="subcellular location">
    <subcellularLocation>
        <location evidence="1">Cytoplasm</location>
        <location evidence="1">Myofibril</location>
        <location evidence="1">Sarcomere</location>
        <location evidence="1">Z line</location>
    </subcellularLocation>
    <subcellularLocation>
        <location evidence="2">Nucleus</location>
        <location evidence="2">Cajal body</location>
    </subcellularLocation>
    <subcellularLocation>
        <location evidence="8">Nucleus</location>
        <location evidence="8">Gem</location>
    </subcellularLocation>
</comment>
<dbReference type="InterPro" id="IPR040424">
    <property type="entry name" value="Smn1"/>
</dbReference>
<evidence type="ECO:0000259" key="10">
    <source>
        <dbReference type="PROSITE" id="PS50304"/>
    </source>
</evidence>
<evidence type="ECO:0000256" key="6">
    <source>
        <dbReference type="ARBA" id="ARBA00023187"/>
    </source>
</evidence>
<evidence type="ECO:0000256" key="9">
    <source>
        <dbReference type="SAM" id="MobiDB-lite"/>
    </source>
</evidence>
<evidence type="ECO:0000256" key="7">
    <source>
        <dbReference type="ARBA" id="ARBA00023242"/>
    </source>
</evidence>
<name>A0A8K0KC33_LADFU</name>
<gene>
    <name evidence="11" type="ORF">J437_LFUL009420</name>
</gene>
<feature type="compositionally biased region" description="Basic residues" evidence="9">
    <location>
        <begin position="64"/>
        <end position="75"/>
    </location>
</feature>
<comment type="caution">
    <text evidence="11">The sequence shown here is derived from an EMBL/GenBank/DDBJ whole genome shotgun (WGS) entry which is preliminary data.</text>
</comment>
<reference evidence="11" key="2">
    <citation type="submission" date="2017-10" db="EMBL/GenBank/DDBJ databases">
        <title>Ladona fulva Genome sequencing and assembly.</title>
        <authorList>
            <person name="Murali S."/>
            <person name="Richards S."/>
            <person name="Bandaranaike D."/>
            <person name="Bellair M."/>
            <person name="Blankenburg K."/>
            <person name="Chao H."/>
            <person name="Dinh H."/>
            <person name="Doddapaneni H."/>
            <person name="Dugan-Rocha S."/>
            <person name="Elkadiri S."/>
            <person name="Gnanaolivu R."/>
            <person name="Hernandez B."/>
            <person name="Skinner E."/>
            <person name="Javaid M."/>
            <person name="Lee S."/>
            <person name="Li M."/>
            <person name="Ming W."/>
            <person name="Munidasa M."/>
            <person name="Muniz J."/>
            <person name="Nguyen L."/>
            <person name="Hughes D."/>
            <person name="Osuji N."/>
            <person name="Pu L.-L."/>
            <person name="Puazo M."/>
            <person name="Qu C."/>
            <person name="Quiroz J."/>
            <person name="Raj R."/>
            <person name="Weissenberger G."/>
            <person name="Xin Y."/>
            <person name="Zou X."/>
            <person name="Han Y."/>
            <person name="Worley K."/>
            <person name="Muzny D."/>
            <person name="Gibbs R."/>
        </authorList>
    </citation>
    <scope>NUCLEOTIDE SEQUENCE</scope>
    <source>
        <strain evidence="11">Sampled in the wild</strain>
    </source>
</reference>
<dbReference type="Proteomes" id="UP000792457">
    <property type="component" value="Unassembled WGS sequence"/>
</dbReference>
<protein>
    <recommendedName>
        <fullName evidence="10">Tudor domain-containing protein</fullName>
    </recommendedName>
</protein>
<feature type="compositionally biased region" description="Low complexity" evidence="9">
    <location>
        <begin position="49"/>
        <end position="63"/>
    </location>
</feature>
<keyword evidence="4" id="KW-0963">Cytoplasm</keyword>
<dbReference type="InterPro" id="IPR010304">
    <property type="entry name" value="SMN_Tudor"/>
</dbReference>
<evidence type="ECO:0000256" key="5">
    <source>
        <dbReference type="ARBA" id="ARBA00022664"/>
    </source>
</evidence>
<dbReference type="InterPro" id="IPR047313">
    <property type="entry name" value="SMN_C"/>
</dbReference>
<dbReference type="Pfam" id="PF06003">
    <property type="entry name" value="SMN_Tudor"/>
    <property type="match status" value="1"/>
</dbReference>
<dbReference type="Pfam" id="PF20636">
    <property type="entry name" value="SMN_G2-BD"/>
    <property type="match status" value="1"/>
</dbReference>
<dbReference type="SMART" id="SM00333">
    <property type="entry name" value="TUDOR"/>
    <property type="match status" value="1"/>
</dbReference>
<dbReference type="AlphaFoldDB" id="A0A8K0KC33"/>
<dbReference type="PANTHER" id="PTHR39267">
    <property type="entry name" value="SURVIVAL MOTOR NEURON-LIKE PROTEIN 1"/>
    <property type="match status" value="1"/>
</dbReference>
<feature type="compositionally biased region" description="Polar residues" evidence="9">
    <location>
        <begin position="534"/>
        <end position="548"/>
    </location>
</feature>
<evidence type="ECO:0000313" key="12">
    <source>
        <dbReference type="Proteomes" id="UP000792457"/>
    </source>
</evidence>
<feature type="compositionally biased region" description="Pro residues" evidence="9">
    <location>
        <begin position="217"/>
        <end position="228"/>
    </location>
</feature>
<feature type="domain" description="Tudor" evidence="10">
    <location>
        <begin position="80"/>
        <end position="140"/>
    </location>
</feature>
<dbReference type="GO" id="GO:0006397">
    <property type="term" value="P:mRNA processing"/>
    <property type="evidence" value="ECO:0007669"/>
    <property type="project" value="UniProtKB-KW"/>
</dbReference>
<keyword evidence="7" id="KW-0539">Nucleus</keyword>
<organism evidence="11 12">
    <name type="scientific">Ladona fulva</name>
    <name type="common">Scarce chaser dragonfly</name>
    <name type="synonym">Libellula fulva</name>
    <dbReference type="NCBI Taxonomy" id="123851"/>
    <lineage>
        <taxon>Eukaryota</taxon>
        <taxon>Metazoa</taxon>
        <taxon>Ecdysozoa</taxon>
        <taxon>Arthropoda</taxon>
        <taxon>Hexapoda</taxon>
        <taxon>Insecta</taxon>
        <taxon>Pterygota</taxon>
        <taxon>Palaeoptera</taxon>
        <taxon>Odonata</taxon>
        <taxon>Epiprocta</taxon>
        <taxon>Anisoptera</taxon>
        <taxon>Libelluloidea</taxon>
        <taxon>Libellulidae</taxon>
        <taxon>Ladona</taxon>
    </lineage>
</organism>
<dbReference type="InterPro" id="IPR002999">
    <property type="entry name" value="Tudor"/>
</dbReference>
<keyword evidence="12" id="KW-1185">Reference proteome</keyword>